<dbReference type="GO" id="GO:0015562">
    <property type="term" value="F:efflux transmembrane transporter activity"/>
    <property type="evidence" value="ECO:0007669"/>
    <property type="project" value="TreeGrafter"/>
</dbReference>
<dbReference type="STRING" id="91360.SAMN05660330_02864"/>
<comment type="similarity">
    <text evidence="1">Belongs to the membrane fusion protein (MFP) (TC 8.A.1) family.</text>
</comment>
<dbReference type="EMBL" id="FNJI01000021">
    <property type="protein sequence ID" value="SDP46903.1"/>
    <property type="molecule type" value="Genomic_DNA"/>
</dbReference>
<dbReference type="RefSeq" id="WP_092223998.1">
    <property type="nucleotide sequence ID" value="NZ_FNJI01000021.1"/>
</dbReference>
<keyword evidence="2" id="KW-0175">Coiled coil</keyword>
<reference evidence="5 6" key="1">
    <citation type="submission" date="2016-10" db="EMBL/GenBank/DDBJ databases">
        <authorList>
            <person name="de Groot N.N."/>
        </authorList>
    </citation>
    <scope>NUCLEOTIDE SEQUENCE [LARGE SCALE GENOMIC DNA]</scope>
    <source>
        <strain evidence="5 6">DSM 12130</strain>
    </source>
</reference>
<dbReference type="GO" id="GO:1990281">
    <property type="term" value="C:efflux pump complex"/>
    <property type="evidence" value="ECO:0007669"/>
    <property type="project" value="TreeGrafter"/>
</dbReference>
<dbReference type="PANTHER" id="PTHR30469:SF15">
    <property type="entry name" value="HLYD FAMILY OF SECRETION PROTEINS"/>
    <property type="match status" value="1"/>
</dbReference>
<evidence type="ECO:0000313" key="6">
    <source>
        <dbReference type="Proteomes" id="UP000199073"/>
    </source>
</evidence>
<feature type="signal peptide" evidence="3">
    <location>
        <begin position="1"/>
        <end position="19"/>
    </location>
</feature>
<dbReference type="Gene3D" id="2.40.420.20">
    <property type="match status" value="1"/>
</dbReference>
<dbReference type="SUPFAM" id="SSF111369">
    <property type="entry name" value="HlyD-like secretion proteins"/>
    <property type="match status" value="1"/>
</dbReference>
<keyword evidence="6" id="KW-1185">Reference proteome</keyword>
<dbReference type="NCBIfam" id="TIGR01730">
    <property type="entry name" value="RND_mfp"/>
    <property type="match status" value="1"/>
</dbReference>
<dbReference type="InterPro" id="IPR058647">
    <property type="entry name" value="BSH_CzcB-like"/>
</dbReference>
<keyword evidence="3" id="KW-0732">Signal</keyword>
<evidence type="ECO:0000256" key="3">
    <source>
        <dbReference type="SAM" id="SignalP"/>
    </source>
</evidence>
<dbReference type="Gene3D" id="1.10.287.470">
    <property type="entry name" value="Helix hairpin bin"/>
    <property type="match status" value="1"/>
</dbReference>
<dbReference type="OrthoDB" id="5318766at2"/>
<name>A0A1H0SYM3_9BACT</name>
<evidence type="ECO:0000256" key="2">
    <source>
        <dbReference type="SAM" id="Coils"/>
    </source>
</evidence>
<dbReference type="PANTHER" id="PTHR30469">
    <property type="entry name" value="MULTIDRUG RESISTANCE PROTEIN MDTA"/>
    <property type="match status" value="1"/>
</dbReference>
<gene>
    <name evidence="5" type="ORF">SAMN05660330_02864</name>
</gene>
<dbReference type="Pfam" id="PF25973">
    <property type="entry name" value="BSH_CzcB"/>
    <property type="match status" value="1"/>
</dbReference>
<sequence length="349" mass="38345">MRILLTVIGVLLFIGSAPAQQGPPARVVMGQVMQQDVSSTLLVTGVLYYERVSDISSEVSGLVEEIMVRQGDHVEQGDLLVRLNTEILEKEIEQSRTKIERIELKIDNAGKNYRRIERLYDSSGVSEKDFDDAAYGYNDARKEKQAAEDNLEKLLITRRRSLIQAPFAGVVLGKEVDAGGWVQPGKVLVTIGSSSDLFVKAPIAEDLLRFVAAGQSVRVVLNAYGRELEGVVTGIDPVADLKTKNIFLKIRISPVARIAENMSVKVFVPNSERRQLSIFSRAAVVQSKGKDFVYTVRENKAVIIPVNIVAYLGDMVGVDSPGIQPGMLLVVEGNERLRPDQQVVVAGEN</sequence>
<protein>
    <submittedName>
        <fullName evidence="5">RND family efflux transporter, MFP subunit</fullName>
    </submittedName>
</protein>
<evidence type="ECO:0000313" key="5">
    <source>
        <dbReference type="EMBL" id="SDP46903.1"/>
    </source>
</evidence>
<proteinExistence type="inferred from homology"/>
<dbReference type="InterPro" id="IPR006143">
    <property type="entry name" value="RND_pump_MFP"/>
</dbReference>
<feature type="domain" description="CzcB-like barrel-sandwich hybrid" evidence="4">
    <location>
        <begin position="52"/>
        <end position="191"/>
    </location>
</feature>
<dbReference type="Gene3D" id="2.40.30.170">
    <property type="match status" value="1"/>
</dbReference>
<dbReference type="Gene3D" id="2.40.50.100">
    <property type="match status" value="1"/>
</dbReference>
<organism evidence="5 6">
    <name type="scientific">Desulforhopalus singaporensis</name>
    <dbReference type="NCBI Taxonomy" id="91360"/>
    <lineage>
        <taxon>Bacteria</taxon>
        <taxon>Pseudomonadati</taxon>
        <taxon>Thermodesulfobacteriota</taxon>
        <taxon>Desulfobulbia</taxon>
        <taxon>Desulfobulbales</taxon>
        <taxon>Desulfocapsaceae</taxon>
        <taxon>Desulforhopalus</taxon>
    </lineage>
</organism>
<dbReference type="AlphaFoldDB" id="A0A1H0SYM3"/>
<dbReference type="Proteomes" id="UP000199073">
    <property type="component" value="Unassembled WGS sequence"/>
</dbReference>
<evidence type="ECO:0000259" key="4">
    <source>
        <dbReference type="Pfam" id="PF25973"/>
    </source>
</evidence>
<evidence type="ECO:0000256" key="1">
    <source>
        <dbReference type="ARBA" id="ARBA00009477"/>
    </source>
</evidence>
<feature type="chain" id="PRO_5011736357" evidence="3">
    <location>
        <begin position="20"/>
        <end position="349"/>
    </location>
</feature>
<feature type="coiled-coil region" evidence="2">
    <location>
        <begin position="85"/>
        <end position="157"/>
    </location>
</feature>
<accession>A0A1H0SYM3</accession>